<reference evidence="1" key="1">
    <citation type="submission" date="2014-09" db="EMBL/GenBank/DDBJ databases">
        <authorList>
            <person name="Magalhaes I.L.F."/>
            <person name="Oliveira U."/>
            <person name="Santos F.R."/>
            <person name="Vidigal T.H.D.A."/>
            <person name="Brescovit A.D."/>
            <person name="Santos A.J."/>
        </authorList>
    </citation>
    <scope>NUCLEOTIDE SEQUENCE</scope>
    <source>
        <tissue evidence="1">Shoot tissue taken approximately 20 cm above the soil surface</tissue>
    </source>
</reference>
<organism evidence="1">
    <name type="scientific">Arundo donax</name>
    <name type="common">Giant reed</name>
    <name type="synonym">Donax arundinaceus</name>
    <dbReference type="NCBI Taxonomy" id="35708"/>
    <lineage>
        <taxon>Eukaryota</taxon>
        <taxon>Viridiplantae</taxon>
        <taxon>Streptophyta</taxon>
        <taxon>Embryophyta</taxon>
        <taxon>Tracheophyta</taxon>
        <taxon>Spermatophyta</taxon>
        <taxon>Magnoliopsida</taxon>
        <taxon>Liliopsida</taxon>
        <taxon>Poales</taxon>
        <taxon>Poaceae</taxon>
        <taxon>PACMAD clade</taxon>
        <taxon>Arundinoideae</taxon>
        <taxon>Arundineae</taxon>
        <taxon>Arundo</taxon>
    </lineage>
</organism>
<accession>A0A0A9E1D3</accession>
<dbReference type="EMBL" id="GBRH01208088">
    <property type="protein sequence ID" value="JAD89807.1"/>
    <property type="molecule type" value="Transcribed_RNA"/>
</dbReference>
<dbReference type="AlphaFoldDB" id="A0A0A9E1D3"/>
<reference evidence="1" key="2">
    <citation type="journal article" date="2015" name="Data Brief">
        <title>Shoot transcriptome of the giant reed, Arundo donax.</title>
        <authorList>
            <person name="Barrero R.A."/>
            <person name="Guerrero F.D."/>
            <person name="Moolhuijzen P."/>
            <person name="Goolsby J.A."/>
            <person name="Tidwell J."/>
            <person name="Bellgard S.E."/>
            <person name="Bellgard M.I."/>
        </authorList>
    </citation>
    <scope>NUCLEOTIDE SEQUENCE</scope>
    <source>
        <tissue evidence="1">Shoot tissue taken approximately 20 cm above the soil surface</tissue>
    </source>
</reference>
<evidence type="ECO:0000313" key="1">
    <source>
        <dbReference type="EMBL" id="JAD89807.1"/>
    </source>
</evidence>
<proteinExistence type="predicted"/>
<sequence length="49" mass="5706">MRSTRLTHRHNCVRKCFVTTNITKLSTFTSKLLSSNLGQQLHNHKFSCE</sequence>
<name>A0A0A9E1D3_ARUDO</name>
<protein>
    <submittedName>
        <fullName evidence="1">Uncharacterized protein</fullName>
    </submittedName>
</protein>